<accession>A0A6M5Y3M8</accession>
<dbReference type="Pfam" id="PF03583">
    <property type="entry name" value="LIP"/>
    <property type="match status" value="1"/>
</dbReference>
<dbReference type="SUPFAM" id="SSF53474">
    <property type="entry name" value="alpha/beta-Hydrolases"/>
    <property type="match status" value="1"/>
</dbReference>
<evidence type="ECO:0000313" key="2">
    <source>
        <dbReference type="Proteomes" id="UP000502756"/>
    </source>
</evidence>
<dbReference type="AlphaFoldDB" id="A0A6M5Y3M8"/>
<dbReference type="GO" id="GO:0016042">
    <property type="term" value="P:lipid catabolic process"/>
    <property type="evidence" value="ECO:0007669"/>
    <property type="project" value="InterPro"/>
</dbReference>
<proteinExistence type="predicted"/>
<gene>
    <name evidence="1" type="ORF">HNV11_02980</name>
</gene>
<dbReference type="InterPro" id="IPR029058">
    <property type="entry name" value="AB_hydrolase_fold"/>
</dbReference>
<dbReference type="PANTHER" id="PTHR34853">
    <property type="match status" value="1"/>
</dbReference>
<dbReference type="Gene3D" id="1.10.260.160">
    <property type="match status" value="1"/>
</dbReference>
<sequence>MKLYSTLNSVITASLVLGLTLLSGCEQTEPAEGPVDTGAARSATQTSTLVSATPVGSYKTTQSGRYNVQAFRLVYATSNVDGSPIQASGLLLVPQKNTPSPMLSMQHFTIESELMAPSYYSPGTESYTTGNQFASEGYIVSAADYIGYGASRNVPHPYEHRSSLASASLDMLRAARQYLTQKSISWDGRLFIEGYSEGGFATLSLQKKLEQEVPGEFNLIASSLGAGAHDKPEFMKYIINNKTSGNAGYNKKYLWTLLTYDRIYGLNRPMSFYFKEPYASQITQKGKDASISVSLHVTFTDNFRQGVNNGTDVAFLNAVNDNDIHDWKPSARTRFYHGDADQLVFYFNSKNASDAMNRRQAPGVDLSTLRGKGHDNAISDFISGTDLLFAQLAR</sequence>
<dbReference type="PANTHER" id="PTHR34853:SF1">
    <property type="entry name" value="LIPASE 5"/>
    <property type="match status" value="1"/>
</dbReference>
<dbReference type="PROSITE" id="PS51257">
    <property type="entry name" value="PROKAR_LIPOPROTEIN"/>
    <property type="match status" value="1"/>
</dbReference>
<dbReference type="EMBL" id="CP053435">
    <property type="protein sequence ID" value="QJW88409.1"/>
    <property type="molecule type" value="Genomic_DNA"/>
</dbReference>
<organism evidence="1 2">
    <name type="scientific">Spirosoma taeanense</name>
    <dbReference type="NCBI Taxonomy" id="2735870"/>
    <lineage>
        <taxon>Bacteria</taxon>
        <taxon>Pseudomonadati</taxon>
        <taxon>Bacteroidota</taxon>
        <taxon>Cytophagia</taxon>
        <taxon>Cytophagales</taxon>
        <taxon>Cytophagaceae</taxon>
        <taxon>Spirosoma</taxon>
    </lineage>
</organism>
<evidence type="ECO:0000313" key="1">
    <source>
        <dbReference type="EMBL" id="QJW88409.1"/>
    </source>
</evidence>
<protein>
    <submittedName>
        <fullName evidence="1">Phospholipase</fullName>
    </submittedName>
</protein>
<dbReference type="RefSeq" id="WP_171738243.1">
    <property type="nucleotide sequence ID" value="NZ_CP053435.1"/>
</dbReference>
<keyword evidence="2" id="KW-1185">Reference proteome</keyword>
<dbReference type="GO" id="GO:0004806">
    <property type="term" value="F:triacylglycerol lipase activity"/>
    <property type="evidence" value="ECO:0007669"/>
    <property type="project" value="InterPro"/>
</dbReference>
<dbReference type="PIRSF" id="PIRSF029171">
    <property type="entry name" value="Esterase_LipA"/>
    <property type="match status" value="1"/>
</dbReference>
<dbReference type="Proteomes" id="UP000502756">
    <property type="component" value="Chromosome"/>
</dbReference>
<name>A0A6M5Y3M8_9BACT</name>
<dbReference type="KEGG" id="stae:HNV11_02980"/>
<reference evidence="1 2" key="1">
    <citation type="submission" date="2020-05" db="EMBL/GenBank/DDBJ databases">
        <title>Genome sequencing of Spirosoma sp. TS118.</title>
        <authorList>
            <person name="Lee J.-H."/>
            <person name="Jeong S."/>
            <person name="Zhao L."/>
            <person name="Jung J.-H."/>
            <person name="Kim M.-K."/>
            <person name="Lim S."/>
        </authorList>
    </citation>
    <scope>NUCLEOTIDE SEQUENCE [LARGE SCALE GENOMIC DNA]</scope>
    <source>
        <strain evidence="1 2">TS118</strain>
    </source>
</reference>
<dbReference type="Gene3D" id="3.40.50.1820">
    <property type="entry name" value="alpha/beta hydrolase"/>
    <property type="match status" value="1"/>
</dbReference>
<dbReference type="InterPro" id="IPR005152">
    <property type="entry name" value="Lipase_secreted"/>
</dbReference>